<gene>
    <name evidence="6" type="ORF">MGAL_10B085235</name>
</gene>
<dbReference type="Pfam" id="PF00276">
    <property type="entry name" value="Ribosomal_L23"/>
    <property type="match status" value="1"/>
</dbReference>
<reference evidence="6" key="1">
    <citation type="submission" date="2018-11" db="EMBL/GenBank/DDBJ databases">
        <authorList>
            <person name="Alioto T."/>
            <person name="Alioto T."/>
        </authorList>
    </citation>
    <scope>NUCLEOTIDE SEQUENCE</scope>
</reference>
<evidence type="ECO:0000256" key="1">
    <source>
        <dbReference type="ARBA" id="ARBA00006700"/>
    </source>
</evidence>
<dbReference type="InterPro" id="IPR012678">
    <property type="entry name" value="Ribosomal_uL23/eL15/eS24_sf"/>
</dbReference>
<evidence type="ECO:0000313" key="6">
    <source>
        <dbReference type="EMBL" id="VDI27041.1"/>
    </source>
</evidence>
<evidence type="ECO:0000256" key="2">
    <source>
        <dbReference type="ARBA" id="ARBA00022980"/>
    </source>
</evidence>
<sequence>MASKLAKFGKFHSRIPLWKQKVPNYPLYQQGGPQNRILLCYFWMKLIKPHREVPKNQVHFEVHPQMSKHDIKQYLEKIYNVPVLKVAVNNEDGKPGVYKQKPYEEPKKKAYVTLAGGQTFEYPDVSSIMSQYEKDKDEFETTDRAFLRQQQKNWDRLSIPPWFRR</sequence>
<dbReference type="PANTHER" id="PTHR12059">
    <property type="entry name" value="RIBOSOMAL PROTEIN L23-RELATED"/>
    <property type="match status" value="1"/>
</dbReference>
<dbReference type="AlphaFoldDB" id="A0A8B6E0S8"/>
<evidence type="ECO:0000256" key="4">
    <source>
        <dbReference type="ARBA" id="ARBA00039977"/>
    </source>
</evidence>
<dbReference type="InterPro" id="IPR013025">
    <property type="entry name" value="Ribosomal_uL23-like"/>
</dbReference>
<dbReference type="GO" id="GO:0032543">
    <property type="term" value="P:mitochondrial translation"/>
    <property type="evidence" value="ECO:0007669"/>
    <property type="project" value="TreeGrafter"/>
</dbReference>
<dbReference type="EMBL" id="UYJE01004311">
    <property type="protein sequence ID" value="VDI27041.1"/>
    <property type="molecule type" value="Genomic_DNA"/>
</dbReference>
<dbReference type="GO" id="GO:0005762">
    <property type="term" value="C:mitochondrial large ribosomal subunit"/>
    <property type="evidence" value="ECO:0007669"/>
    <property type="project" value="TreeGrafter"/>
</dbReference>
<organism evidence="6 7">
    <name type="scientific">Mytilus galloprovincialis</name>
    <name type="common">Mediterranean mussel</name>
    <dbReference type="NCBI Taxonomy" id="29158"/>
    <lineage>
        <taxon>Eukaryota</taxon>
        <taxon>Metazoa</taxon>
        <taxon>Spiralia</taxon>
        <taxon>Lophotrochozoa</taxon>
        <taxon>Mollusca</taxon>
        <taxon>Bivalvia</taxon>
        <taxon>Autobranchia</taxon>
        <taxon>Pteriomorphia</taxon>
        <taxon>Mytilida</taxon>
        <taxon>Mytiloidea</taxon>
        <taxon>Mytilidae</taxon>
        <taxon>Mytilinae</taxon>
        <taxon>Mytilus</taxon>
    </lineage>
</organism>
<evidence type="ECO:0000256" key="5">
    <source>
        <dbReference type="ARBA" id="ARBA00041375"/>
    </source>
</evidence>
<keyword evidence="7" id="KW-1185">Reference proteome</keyword>
<dbReference type="PANTHER" id="PTHR12059:SF5">
    <property type="entry name" value="LARGE RIBOSOMAL SUBUNIT PROTEIN UL23M"/>
    <property type="match status" value="1"/>
</dbReference>
<evidence type="ECO:0000256" key="3">
    <source>
        <dbReference type="ARBA" id="ARBA00023274"/>
    </source>
</evidence>
<dbReference type="OrthoDB" id="275582at2759"/>
<comment type="similarity">
    <text evidence="1">Belongs to the universal ribosomal protein uL23 family.</text>
</comment>
<keyword evidence="2 6" id="KW-0689">Ribosomal protein</keyword>
<dbReference type="InterPro" id="IPR012677">
    <property type="entry name" value="Nucleotide-bd_a/b_plait_sf"/>
</dbReference>
<protein>
    <recommendedName>
        <fullName evidence="4">Large ribosomal subunit protein uL23m</fullName>
    </recommendedName>
    <alternativeName>
        <fullName evidence="5">39S ribosomal protein L23, mitochondrial</fullName>
    </alternativeName>
</protein>
<keyword evidence="3" id="KW-0687">Ribonucleoprotein</keyword>
<comment type="caution">
    <text evidence="6">The sequence shown here is derived from an EMBL/GenBank/DDBJ whole genome shotgun (WGS) entry which is preliminary data.</text>
</comment>
<dbReference type="SUPFAM" id="SSF54189">
    <property type="entry name" value="Ribosomal proteins S24e, L23 and L15e"/>
    <property type="match status" value="1"/>
</dbReference>
<name>A0A8B6E0S8_MYTGA</name>
<evidence type="ECO:0000313" key="7">
    <source>
        <dbReference type="Proteomes" id="UP000596742"/>
    </source>
</evidence>
<dbReference type="GO" id="GO:0003735">
    <property type="term" value="F:structural constituent of ribosome"/>
    <property type="evidence" value="ECO:0007669"/>
    <property type="project" value="InterPro"/>
</dbReference>
<accession>A0A8B6E0S8</accession>
<dbReference type="Proteomes" id="UP000596742">
    <property type="component" value="Unassembled WGS sequence"/>
</dbReference>
<dbReference type="Gene3D" id="3.30.70.330">
    <property type="match status" value="1"/>
</dbReference>
<proteinExistence type="inferred from homology"/>